<dbReference type="Pfam" id="PF00169">
    <property type="entry name" value="PH"/>
    <property type="match status" value="1"/>
</dbReference>
<dbReference type="GO" id="GO:0005509">
    <property type="term" value="F:calcium ion binding"/>
    <property type="evidence" value="ECO:0007669"/>
    <property type="project" value="InterPro"/>
</dbReference>
<dbReference type="InterPro" id="IPR001849">
    <property type="entry name" value="PH_domain"/>
</dbReference>
<gene>
    <name evidence="7" type="ORF">THRCLA_09793</name>
</gene>
<dbReference type="PANTHER" id="PTHR35518:SF2">
    <property type="entry name" value="MAINTENANCE OF TELOMERE CAPPING PROTEIN 6"/>
    <property type="match status" value="1"/>
</dbReference>
<evidence type="ECO:0000256" key="3">
    <source>
        <dbReference type="ARBA" id="ARBA00022989"/>
    </source>
</evidence>
<accession>A0A1V9YU98</accession>
<dbReference type="PANTHER" id="PTHR35518">
    <property type="entry name" value="MAINTENANCE OF TELOMOERE CAPPING"/>
    <property type="match status" value="1"/>
</dbReference>
<comment type="caution">
    <text evidence="7">The sequence shown here is derived from an EMBL/GenBank/DDBJ whole genome shotgun (WGS) entry which is preliminary data.</text>
</comment>
<dbReference type="SUPFAM" id="SSF50729">
    <property type="entry name" value="PH domain-like"/>
    <property type="match status" value="1"/>
</dbReference>
<feature type="non-terminal residue" evidence="7">
    <location>
        <position position="1151"/>
    </location>
</feature>
<dbReference type="InterPro" id="IPR011992">
    <property type="entry name" value="EF-hand-dom_pair"/>
</dbReference>
<evidence type="ECO:0000313" key="8">
    <source>
        <dbReference type="Proteomes" id="UP000243217"/>
    </source>
</evidence>
<dbReference type="InterPro" id="IPR002048">
    <property type="entry name" value="EF_hand_dom"/>
</dbReference>
<dbReference type="Gene3D" id="1.10.238.10">
    <property type="entry name" value="EF-hand"/>
    <property type="match status" value="1"/>
</dbReference>
<dbReference type="InterPro" id="IPR017946">
    <property type="entry name" value="PLC-like_Pdiesterase_TIM-brl"/>
</dbReference>
<dbReference type="SUPFAM" id="SSF48452">
    <property type="entry name" value="TPR-like"/>
    <property type="match status" value="1"/>
</dbReference>
<dbReference type="Gene3D" id="2.30.29.30">
    <property type="entry name" value="Pleckstrin-homology domain (PH domain)/Phosphotyrosine-binding domain (PTB)"/>
    <property type="match status" value="1"/>
</dbReference>
<dbReference type="STRING" id="74557.A0A1V9YU98"/>
<dbReference type="AlphaFoldDB" id="A0A1V9YU98"/>
<dbReference type="SMART" id="SM00028">
    <property type="entry name" value="TPR"/>
    <property type="match status" value="3"/>
</dbReference>
<keyword evidence="2" id="KW-0812">Transmembrane</keyword>
<organism evidence="7 8">
    <name type="scientific">Thraustotheca clavata</name>
    <dbReference type="NCBI Taxonomy" id="74557"/>
    <lineage>
        <taxon>Eukaryota</taxon>
        <taxon>Sar</taxon>
        <taxon>Stramenopiles</taxon>
        <taxon>Oomycota</taxon>
        <taxon>Saprolegniomycetes</taxon>
        <taxon>Saprolegniales</taxon>
        <taxon>Achlyaceae</taxon>
        <taxon>Thraustotheca</taxon>
    </lineage>
</organism>
<feature type="domain" description="PH" evidence="5">
    <location>
        <begin position="373"/>
        <end position="485"/>
    </location>
</feature>
<dbReference type="GO" id="GO:0006629">
    <property type="term" value="P:lipid metabolic process"/>
    <property type="evidence" value="ECO:0007669"/>
    <property type="project" value="InterPro"/>
</dbReference>
<evidence type="ECO:0000256" key="1">
    <source>
        <dbReference type="ARBA" id="ARBA00004370"/>
    </source>
</evidence>
<dbReference type="SUPFAM" id="SSF51695">
    <property type="entry name" value="PLC-like phosphodiesterases"/>
    <property type="match status" value="1"/>
</dbReference>
<keyword evidence="4" id="KW-0472">Membrane</keyword>
<dbReference type="InterPro" id="IPR051008">
    <property type="entry name" value="Telomere_Capping_Maintenance"/>
</dbReference>
<evidence type="ECO:0008006" key="9">
    <source>
        <dbReference type="Google" id="ProtNLM"/>
    </source>
</evidence>
<keyword evidence="8" id="KW-1185">Reference proteome</keyword>
<dbReference type="InterPro" id="IPR019734">
    <property type="entry name" value="TPR_rpt"/>
</dbReference>
<comment type="subcellular location">
    <subcellularLocation>
        <location evidence="1">Membrane</location>
    </subcellularLocation>
</comment>
<evidence type="ECO:0000256" key="4">
    <source>
        <dbReference type="ARBA" id="ARBA00023136"/>
    </source>
</evidence>
<protein>
    <recommendedName>
        <fullName evidence="9">Calmodulin</fullName>
    </recommendedName>
</protein>
<name>A0A1V9YU98_9STRA</name>
<dbReference type="OrthoDB" id="7984201at2759"/>
<evidence type="ECO:0000259" key="5">
    <source>
        <dbReference type="PROSITE" id="PS50003"/>
    </source>
</evidence>
<dbReference type="Proteomes" id="UP000243217">
    <property type="component" value="Unassembled WGS sequence"/>
</dbReference>
<dbReference type="Pfam" id="PF13424">
    <property type="entry name" value="TPR_12"/>
    <property type="match status" value="1"/>
</dbReference>
<evidence type="ECO:0000256" key="2">
    <source>
        <dbReference type="ARBA" id="ARBA00022692"/>
    </source>
</evidence>
<dbReference type="EMBL" id="JNBS01002774">
    <property type="protein sequence ID" value="OQR89326.1"/>
    <property type="molecule type" value="Genomic_DNA"/>
</dbReference>
<dbReference type="GO" id="GO:0008081">
    <property type="term" value="F:phosphoric diester hydrolase activity"/>
    <property type="evidence" value="ECO:0007669"/>
    <property type="project" value="InterPro"/>
</dbReference>
<dbReference type="CDD" id="cd00821">
    <property type="entry name" value="PH"/>
    <property type="match status" value="1"/>
</dbReference>
<dbReference type="PROSITE" id="PS50003">
    <property type="entry name" value="PH_DOMAIN"/>
    <property type="match status" value="1"/>
</dbReference>
<dbReference type="PROSITE" id="PS50222">
    <property type="entry name" value="EF_HAND_2"/>
    <property type="match status" value="1"/>
</dbReference>
<dbReference type="SMART" id="SM00233">
    <property type="entry name" value="PH"/>
    <property type="match status" value="1"/>
</dbReference>
<dbReference type="SUPFAM" id="SSF47473">
    <property type="entry name" value="EF-hand"/>
    <property type="match status" value="1"/>
</dbReference>
<sequence length="1151" mass="131203">MATALERRPSMLTMRSGAATNILIEVKLKTRKSLEKLEKQYGEFDIHVADQLGQLSLYCVMGGEYDEALPLLHRKLVIHEKFGPDDSIGDTYQQLGTTYRLNSNYLVAAQHFEKALAHRERIFGKHSAKIAETLSSLAVLHHCQGNTEIAQDYHTQSLVAFYESREEEDVNSEEIPWEVFKRLRQQQSHPPSTAQNSMTLLKGTIRKTIEAAVLQETSTTPMLTEPLGENEEFDAVKMRMRSLSDGALPLHSIDLPDRPKVTSLLRKQLSTTTDTLPIIPDSPLEEARRSSVPFPETIHEPITSFPILVDRVEAVKRKHAAGLGFPGIEHEINRLACDIGLIAAGDLRQVGLITLGLLQDTIKLSSQLDQKKLPVLEGYLEKKSSSIFRGWERRWFKVDTRTLVMTYFHSKEDQMRGFAPRGTFALSRITHLTMHQHLKGNRYAFDIVVDLGTRANPHATRTFELRCESEADLKYWVDTIENYKMKMRWMLFLGLFAVAEDVDTVPSDVSCHKIKRCDDNNVCAIVCERGSVQTDPWADAALKFQRKLAYTHSLCHAQLPGSHNSAINMVDGYGIEDHVFEGVLKYFPWFTTNLVVHTNDQLFSMTDQLRMGTRFIEMDVHWVDDELRIAHCGGFDSSALDDFVSWINAVAKLLGMEIQWDSETVGCKPSLSSIPAHQQRPVVHALEEVAAWVHAPENQGEFLLIYFDDQSNLLKWHKVKLLLDYIKKHFDLAEILKPSDVKNLDHWPTFETLIASGKKVAFLSVSNYSPVGDEILFHKHDLCSWQEPDLPFKPYPECRFKDWVTGTIENDHILFRPETSEIQYGFINAQGHLGPNEYLIDNALIPRLMECNVKIPSPDNLTPNRTANFIWSFAEKEPKNPSDCIVMHRNSSRWYSHDCNTATGYRPACMTAASKNESSNALWSLGAISDGTHPNCPPGSKFGVPTNGYENRVLFDLLWAQDPNTHGIWINAKTIIDQDKIYQVIMDLSSTLQSAYDARVAHLDAEEVAGMRRLFNYYDMKNDGTVTSTHALRIFQLLGLPVNEEHVLELETLSFPEFIAVVDCQYKAAIEMDEGSHEWNLLDHFRRGYVTPRQLSYFLKSCNMTVSKPHLERFRDLYSNCDETSSKYECLEKDGCTRLIKDYTIYKEEEQ</sequence>
<dbReference type="Gene3D" id="3.20.20.190">
    <property type="entry name" value="Phosphatidylinositol (PI) phosphodiesterase"/>
    <property type="match status" value="1"/>
</dbReference>
<dbReference type="InterPro" id="IPR011990">
    <property type="entry name" value="TPR-like_helical_dom_sf"/>
</dbReference>
<dbReference type="GO" id="GO:0016020">
    <property type="term" value="C:membrane"/>
    <property type="evidence" value="ECO:0007669"/>
    <property type="project" value="UniProtKB-SubCell"/>
</dbReference>
<evidence type="ECO:0000259" key="6">
    <source>
        <dbReference type="PROSITE" id="PS50222"/>
    </source>
</evidence>
<feature type="domain" description="EF-hand" evidence="6">
    <location>
        <begin position="1006"/>
        <end position="1041"/>
    </location>
</feature>
<evidence type="ECO:0000313" key="7">
    <source>
        <dbReference type="EMBL" id="OQR89326.1"/>
    </source>
</evidence>
<dbReference type="Gene3D" id="1.25.40.10">
    <property type="entry name" value="Tetratricopeptide repeat domain"/>
    <property type="match status" value="1"/>
</dbReference>
<keyword evidence="3" id="KW-1133">Transmembrane helix</keyword>
<dbReference type="InterPro" id="IPR011993">
    <property type="entry name" value="PH-like_dom_sf"/>
</dbReference>
<reference evidence="7 8" key="1">
    <citation type="journal article" date="2014" name="Genome Biol. Evol.">
        <title>The secreted proteins of Achlya hypogyna and Thraustotheca clavata identify the ancestral oomycete secretome and reveal gene acquisitions by horizontal gene transfer.</title>
        <authorList>
            <person name="Misner I."/>
            <person name="Blouin N."/>
            <person name="Leonard G."/>
            <person name="Richards T.A."/>
            <person name="Lane C.E."/>
        </authorList>
    </citation>
    <scope>NUCLEOTIDE SEQUENCE [LARGE SCALE GENOMIC DNA]</scope>
    <source>
        <strain evidence="7 8">ATCC 34112</strain>
    </source>
</reference>
<proteinExistence type="predicted"/>